<comment type="caution">
    <text evidence="1">The sequence shown here is derived from an EMBL/GenBank/DDBJ whole genome shotgun (WGS) entry which is preliminary data.</text>
</comment>
<dbReference type="Pfam" id="PF02566">
    <property type="entry name" value="OsmC"/>
    <property type="match status" value="1"/>
</dbReference>
<dbReference type="AlphaFoldDB" id="A0A6A7Y792"/>
<reference evidence="1 2" key="1">
    <citation type="submission" date="2019-09" db="EMBL/GenBank/DDBJ databases">
        <title>Segnochrobactrum spirostomi gen. nov., sp. nov., isolated from the ciliate Spirostomum cf. yagiui and description of a novel family, Segnochrobactraceae fam. nov. within the order Rhizobiales of the class Alphaproteobacteria.</title>
        <authorList>
            <person name="Akter S."/>
            <person name="Shazib S.U.A."/>
            <person name="Shin M.K."/>
        </authorList>
    </citation>
    <scope>NUCLEOTIDE SEQUENCE [LARGE SCALE GENOMIC DNA]</scope>
    <source>
        <strain evidence="1 2">Sp-1</strain>
    </source>
</reference>
<keyword evidence="2" id="KW-1185">Reference proteome</keyword>
<organism evidence="1 2">
    <name type="scientific">Segnochrobactrum spirostomi</name>
    <dbReference type="NCBI Taxonomy" id="2608987"/>
    <lineage>
        <taxon>Bacteria</taxon>
        <taxon>Pseudomonadati</taxon>
        <taxon>Pseudomonadota</taxon>
        <taxon>Alphaproteobacteria</taxon>
        <taxon>Hyphomicrobiales</taxon>
        <taxon>Segnochrobactraceae</taxon>
        <taxon>Segnochrobactrum</taxon>
    </lineage>
</organism>
<dbReference type="EMBL" id="VWNA01000003">
    <property type="protein sequence ID" value="MQT15164.1"/>
    <property type="molecule type" value="Genomic_DNA"/>
</dbReference>
<proteinExistence type="predicted"/>
<name>A0A6A7Y792_9HYPH</name>
<dbReference type="InterPro" id="IPR003718">
    <property type="entry name" value="OsmC/Ohr_fam"/>
</dbReference>
<sequence length="140" mass="14411">MALAHVKYREVGAVATLGAAGPVELVTPTGGTLTVATAVSEPGFSPIDLLHSSLAACLVLSAKIAANRLGVADRIVAFKATVGGEKAADAPSRIARFDVAIEIEGDIDDETRRRIVEEAETICTVSNTLHGHPQITVAGV</sequence>
<evidence type="ECO:0000313" key="1">
    <source>
        <dbReference type="EMBL" id="MQT15164.1"/>
    </source>
</evidence>
<dbReference type="RefSeq" id="WP_153489690.1">
    <property type="nucleotide sequence ID" value="NZ_VWNA01000003.1"/>
</dbReference>
<protein>
    <submittedName>
        <fullName evidence="1">OsmC family protein</fullName>
    </submittedName>
</protein>
<accession>A0A6A7Y792</accession>
<dbReference type="Proteomes" id="UP000332515">
    <property type="component" value="Unassembled WGS sequence"/>
</dbReference>
<dbReference type="InterPro" id="IPR015946">
    <property type="entry name" value="KH_dom-like_a/b"/>
</dbReference>
<dbReference type="Gene3D" id="3.30.300.20">
    <property type="match status" value="1"/>
</dbReference>
<evidence type="ECO:0000313" key="2">
    <source>
        <dbReference type="Proteomes" id="UP000332515"/>
    </source>
</evidence>
<gene>
    <name evidence="1" type="ORF">F0357_21385</name>
</gene>
<dbReference type="InterPro" id="IPR036102">
    <property type="entry name" value="OsmC/Ohrsf"/>
</dbReference>
<dbReference type="SUPFAM" id="SSF82784">
    <property type="entry name" value="OsmC-like"/>
    <property type="match status" value="1"/>
</dbReference>